<dbReference type="PATRIC" id="fig|445709.3.peg.2648"/>
<dbReference type="STRING" id="445709.ABW99_12455"/>
<proteinExistence type="predicted"/>
<dbReference type="EMBL" id="CP011568">
    <property type="protein sequence ID" value="AKJ68899.1"/>
    <property type="molecule type" value="Genomic_DNA"/>
</dbReference>
<organism evidence="1 2">
    <name type="scientific">Pandoraea thiooxydans</name>
    <dbReference type="NCBI Taxonomy" id="445709"/>
    <lineage>
        <taxon>Bacteria</taxon>
        <taxon>Pseudomonadati</taxon>
        <taxon>Pseudomonadota</taxon>
        <taxon>Betaproteobacteria</taxon>
        <taxon>Burkholderiales</taxon>
        <taxon>Burkholderiaceae</taxon>
        <taxon>Pandoraea</taxon>
    </lineage>
</organism>
<protein>
    <recommendedName>
        <fullName evidence="3">N-acetyltransferase domain-containing protein</fullName>
    </recommendedName>
</protein>
<dbReference type="KEGG" id="ptx:ABW99_12455"/>
<dbReference type="RefSeq" id="WP_047214796.1">
    <property type="nucleotide sequence ID" value="NZ_CP011568.3"/>
</dbReference>
<gene>
    <name evidence="1" type="ORF">ABW99_12455</name>
</gene>
<evidence type="ECO:0000313" key="1">
    <source>
        <dbReference type="EMBL" id="AKJ68899.1"/>
    </source>
</evidence>
<dbReference type="Gene3D" id="3.40.630.30">
    <property type="match status" value="1"/>
</dbReference>
<dbReference type="SUPFAM" id="SSF55729">
    <property type="entry name" value="Acyl-CoA N-acyltransferases (Nat)"/>
    <property type="match status" value="1"/>
</dbReference>
<accession>A0A0G3ESC3</accession>
<keyword evidence="2" id="KW-1185">Reference proteome</keyword>
<evidence type="ECO:0008006" key="3">
    <source>
        <dbReference type="Google" id="ProtNLM"/>
    </source>
</evidence>
<reference evidence="2" key="1">
    <citation type="submission" date="2015-06" db="EMBL/GenBank/DDBJ databases">
        <authorList>
            <person name="Lim Y.L."/>
            <person name="Ee R."/>
            <person name="Yong D."/>
            <person name="How K.Y."/>
            <person name="Yin W.F."/>
            <person name="Chan K.G."/>
        </authorList>
    </citation>
    <scope>NUCLEOTIDE SEQUENCE [LARGE SCALE GENOMIC DNA]</scope>
    <source>
        <strain evidence="2">DSM 25325</strain>
    </source>
</reference>
<dbReference type="AlphaFoldDB" id="A0A0G3ESC3"/>
<dbReference type="Proteomes" id="UP000036700">
    <property type="component" value="Chromosome"/>
</dbReference>
<name>A0A0G3ESC3_9BURK</name>
<sequence length="189" mass="21028">MDWKYAEFTQLSTPELYAILSVRSAVFVVEYAHIHLDIDHRDPGALHVVALEPAQDTPQVAAYARLQPGDEQDPEITIDRLLTASHRRDDDTRDHLVAHALVAARTRWPEQPIYLNVPADQATLYERFGFKKAVGPFLDYGMSFLTMAWRPTPAGRRRRAIAGGSSQQRAISAAGELPEQVAVILGALS</sequence>
<dbReference type="InterPro" id="IPR016181">
    <property type="entry name" value="Acyl_CoA_acyltransferase"/>
</dbReference>
<evidence type="ECO:0000313" key="2">
    <source>
        <dbReference type="Proteomes" id="UP000036700"/>
    </source>
</evidence>
<dbReference type="OrthoDB" id="9796171at2"/>